<evidence type="ECO:0000313" key="3">
    <source>
        <dbReference type="Proteomes" id="UP000231962"/>
    </source>
</evidence>
<sequence length="401" mass="42463">MNPTFHMKFKTLLVFVCNIIPVYGCIKFDCSTLDSSCSASALLLSLPSPSLIASRVYGQVGSFTTANVNTPVMSADTLNGPFKPALAPDGSGIYLADQLNARALFYPGISTTATRVYGTAGSFAVPGNTGTTSSTFDTIANVPEVFADPTGVYISDIQGNRILFFPGTSATATRVYGQFGQFTCAVSNNVGACITGSPTTNGIANPQGIYSDASGVYIVDTNNHRVLFYPGTSTTATRVYGQFDFSSGLANAGATVSAAGLNQPRGLWVDASGVYVADVSNHRVLFYPGTSTTPSRVYGQPDFNSANPGTTATSLNNPWYIRSFFGKVYIADTWNNRVLEFEGTSTTATKVWGQAENFTTNAPNVGGISAATLNQPYGLEMDLTGLYVADSANNRMLFYPR</sequence>
<gene>
    <name evidence="1" type="ORF">CH360_03445</name>
    <name evidence="2" type="ORF">CH373_06585</name>
</gene>
<dbReference type="CDD" id="cd05819">
    <property type="entry name" value="NHL"/>
    <property type="match status" value="1"/>
</dbReference>
<dbReference type="Proteomes" id="UP000231990">
    <property type="component" value="Unassembled WGS sequence"/>
</dbReference>
<dbReference type="PANTHER" id="PTHR24104">
    <property type="entry name" value="E3 UBIQUITIN-PROTEIN LIGASE NHLRC1-RELATED"/>
    <property type="match status" value="1"/>
</dbReference>
<evidence type="ECO:0008006" key="5">
    <source>
        <dbReference type="Google" id="ProtNLM"/>
    </source>
</evidence>
<dbReference type="AlphaFoldDB" id="A0A2M9ZP08"/>
<dbReference type="InterPro" id="IPR011042">
    <property type="entry name" value="6-blade_b-propeller_TolB-like"/>
</dbReference>
<protein>
    <recommendedName>
        <fullName evidence="5">SMP-30/Gluconolactonase/LRE-like region domain-containing protein</fullName>
    </recommendedName>
</protein>
<dbReference type="EMBL" id="NPDY01000002">
    <property type="protein sequence ID" value="PJZ70608.1"/>
    <property type="molecule type" value="Genomic_DNA"/>
</dbReference>
<organism evidence="2 4">
    <name type="scientific">Leptospira perolatii</name>
    <dbReference type="NCBI Taxonomy" id="2023191"/>
    <lineage>
        <taxon>Bacteria</taxon>
        <taxon>Pseudomonadati</taxon>
        <taxon>Spirochaetota</taxon>
        <taxon>Spirochaetia</taxon>
        <taxon>Leptospirales</taxon>
        <taxon>Leptospiraceae</taxon>
        <taxon>Leptospira</taxon>
    </lineage>
</organism>
<comment type="caution">
    <text evidence="2">The sequence shown here is derived from an EMBL/GenBank/DDBJ whole genome shotgun (WGS) entry which is preliminary data.</text>
</comment>
<keyword evidence="3" id="KW-1185">Reference proteome</keyword>
<accession>A0A2M9ZP08</accession>
<dbReference type="Gene3D" id="2.120.10.30">
    <property type="entry name" value="TolB, C-terminal domain"/>
    <property type="match status" value="2"/>
</dbReference>
<dbReference type="SUPFAM" id="SSF63825">
    <property type="entry name" value="YWTD domain"/>
    <property type="match status" value="1"/>
</dbReference>
<dbReference type="Proteomes" id="UP000231962">
    <property type="component" value="Unassembled WGS sequence"/>
</dbReference>
<evidence type="ECO:0000313" key="4">
    <source>
        <dbReference type="Proteomes" id="UP000231990"/>
    </source>
</evidence>
<dbReference type="GO" id="GO:0008270">
    <property type="term" value="F:zinc ion binding"/>
    <property type="evidence" value="ECO:0007669"/>
    <property type="project" value="UniProtKB-KW"/>
</dbReference>
<proteinExistence type="predicted"/>
<dbReference type="InterPro" id="IPR050952">
    <property type="entry name" value="TRIM-NHL_E3_ligases"/>
</dbReference>
<evidence type="ECO:0000313" key="1">
    <source>
        <dbReference type="EMBL" id="PJZ70608.1"/>
    </source>
</evidence>
<dbReference type="PANTHER" id="PTHR24104:SF25">
    <property type="entry name" value="PROTEIN LIN-41"/>
    <property type="match status" value="1"/>
</dbReference>
<dbReference type="EMBL" id="NPDZ01000003">
    <property type="protein sequence ID" value="PJZ73820.1"/>
    <property type="molecule type" value="Genomic_DNA"/>
</dbReference>
<evidence type="ECO:0000313" key="2">
    <source>
        <dbReference type="EMBL" id="PJZ73820.1"/>
    </source>
</evidence>
<reference evidence="3 4" key="1">
    <citation type="submission" date="2017-07" db="EMBL/GenBank/DDBJ databases">
        <title>Leptospira spp. isolated from tropical soils.</title>
        <authorList>
            <person name="Thibeaux R."/>
            <person name="Iraola G."/>
            <person name="Ferres I."/>
            <person name="Bierque E."/>
            <person name="Girault D."/>
            <person name="Soupe-Gilbert M.-E."/>
            <person name="Picardeau M."/>
            <person name="Goarant C."/>
        </authorList>
    </citation>
    <scope>NUCLEOTIDE SEQUENCE [LARGE SCALE GENOMIC DNA]</scope>
    <source>
        <strain evidence="2 4">FH1-B-B1</strain>
        <strain evidence="1 3">FH1-B-C1</strain>
    </source>
</reference>
<name>A0A2M9ZP08_9LEPT</name>